<evidence type="ECO:0000256" key="1">
    <source>
        <dbReference type="SAM" id="SignalP"/>
    </source>
</evidence>
<dbReference type="Pfam" id="PF01408">
    <property type="entry name" value="GFO_IDH_MocA"/>
    <property type="match status" value="1"/>
</dbReference>
<dbReference type="Pfam" id="PF22725">
    <property type="entry name" value="GFO_IDH_MocA_C3"/>
    <property type="match status" value="1"/>
</dbReference>
<comment type="caution">
    <text evidence="4">The sequence shown here is derived from an EMBL/GenBank/DDBJ whole genome shotgun (WGS) entry which is preliminary data.</text>
</comment>
<dbReference type="AlphaFoldDB" id="A0A2D0NFV8"/>
<dbReference type="InterPro" id="IPR051450">
    <property type="entry name" value="Gfo/Idh/MocA_Oxidoreductases"/>
</dbReference>
<reference evidence="4 5" key="1">
    <citation type="submission" date="2017-10" db="EMBL/GenBank/DDBJ databases">
        <title>The draft genome sequence of Lewinella nigricans NBRC 102662.</title>
        <authorList>
            <person name="Wang K."/>
        </authorList>
    </citation>
    <scope>NUCLEOTIDE SEQUENCE [LARGE SCALE GENOMIC DNA]</scope>
    <source>
        <strain evidence="4 5">NBRC 102662</strain>
    </source>
</reference>
<feature type="domain" description="GFO/IDH/MocA-like oxidoreductase" evidence="3">
    <location>
        <begin position="165"/>
        <end position="285"/>
    </location>
</feature>
<sequence>MRLSLTLLFFLGLLVIPEADAQSDPPLRVAVVGLTHSHVHWILGRPDRGDIQIVGIVEPNRDLAERFAKQHGYSMDMVYNTMEEMFTAVKPEAVTAFGSIYEHLEVVEACAPRGIHVMVEKPLAVSVAHAKKMQALAEKHQIHLLTNYETTWYATHHQAYDLIHNEDKIGDLRKIVVHDGHEGPMEIGVNQEFLDWLTDPVANGAGALTDFGCYGANLITWLMQGQRPRQVMAMTQQIKPDIYPKVDDEATILVEYPKTQGIIQASWNWPFGRKDMHIYGKTGYIYCDNRSKMRTRYAGENEESTVKLPERTAPFDDPFALLAAVVKGDHQLPPYALSSLENNMIVVEILEAAKKSARKGKAVKLK</sequence>
<dbReference type="OrthoDB" id="9815825at2"/>
<protein>
    <submittedName>
        <fullName evidence="4">Oxidoreductase</fullName>
    </submittedName>
</protein>
<feature type="signal peptide" evidence="1">
    <location>
        <begin position="1"/>
        <end position="21"/>
    </location>
</feature>
<name>A0A2D0NFV8_FLAN2</name>
<dbReference type="Proteomes" id="UP000223913">
    <property type="component" value="Unassembled WGS sequence"/>
</dbReference>
<evidence type="ECO:0000259" key="3">
    <source>
        <dbReference type="Pfam" id="PF22725"/>
    </source>
</evidence>
<gene>
    <name evidence="4" type="ORF">CRP01_10225</name>
</gene>
<dbReference type="PANTHER" id="PTHR43377:SF1">
    <property type="entry name" value="BILIVERDIN REDUCTASE A"/>
    <property type="match status" value="1"/>
</dbReference>
<dbReference type="InterPro" id="IPR055170">
    <property type="entry name" value="GFO_IDH_MocA-like_dom"/>
</dbReference>
<dbReference type="InterPro" id="IPR000683">
    <property type="entry name" value="Gfo/Idh/MocA-like_OxRdtase_N"/>
</dbReference>
<feature type="domain" description="Gfo/Idh/MocA-like oxidoreductase N-terminal" evidence="2">
    <location>
        <begin position="27"/>
        <end position="145"/>
    </location>
</feature>
<evidence type="ECO:0000313" key="5">
    <source>
        <dbReference type="Proteomes" id="UP000223913"/>
    </source>
</evidence>
<dbReference type="GO" id="GO:0000166">
    <property type="term" value="F:nucleotide binding"/>
    <property type="evidence" value="ECO:0007669"/>
    <property type="project" value="InterPro"/>
</dbReference>
<keyword evidence="5" id="KW-1185">Reference proteome</keyword>
<evidence type="ECO:0000259" key="2">
    <source>
        <dbReference type="Pfam" id="PF01408"/>
    </source>
</evidence>
<proteinExistence type="predicted"/>
<dbReference type="SUPFAM" id="SSF55347">
    <property type="entry name" value="Glyceraldehyde-3-phosphate dehydrogenase-like, C-terminal domain"/>
    <property type="match status" value="1"/>
</dbReference>
<dbReference type="Gene3D" id="3.30.360.10">
    <property type="entry name" value="Dihydrodipicolinate Reductase, domain 2"/>
    <property type="match status" value="1"/>
</dbReference>
<dbReference type="InterPro" id="IPR036291">
    <property type="entry name" value="NAD(P)-bd_dom_sf"/>
</dbReference>
<feature type="chain" id="PRO_5011999776" evidence="1">
    <location>
        <begin position="22"/>
        <end position="366"/>
    </location>
</feature>
<dbReference type="Gene3D" id="3.40.50.720">
    <property type="entry name" value="NAD(P)-binding Rossmann-like Domain"/>
    <property type="match status" value="1"/>
</dbReference>
<dbReference type="PANTHER" id="PTHR43377">
    <property type="entry name" value="BILIVERDIN REDUCTASE A"/>
    <property type="match status" value="1"/>
</dbReference>
<dbReference type="RefSeq" id="WP_099149919.1">
    <property type="nucleotide sequence ID" value="NZ_PDUD01000017.1"/>
</dbReference>
<dbReference type="EMBL" id="PDUD01000017">
    <property type="protein sequence ID" value="PHN06663.1"/>
    <property type="molecule type" value="Genomic_DNA"/>
</dbReference>
<keyword evidence="1" id="KW-0732">Signal</keyword>
<organism evidence="4 5">
    <name type="scientific">Flavilitoribacter nigricans (strain ATCC 23147 / DSM 23189 / NBRC 102662 / NCIMB 1420 / SS-2)</name>
    <name type="common">Lewinella nigricans</name>
    <dbReference type="NCBI Taxonomy" id="1122177"/>
    <lineage>
        <taxon>Bacteria</taxon>
        <taxon>Pseudomonadati</taxon>
        <taxon>Bacteroidota</taxon>
        <taxon>Saprospiria</taxon>
        <taxon>Saprospirales</taxon>
        <taxon>Lewinellaceae</taxon>
        <taxon>Flavilitoribacter</taxon>
    </lineage>
</organism>
<evidence type="ECO:0000313" key="4">
    <source>
        <dbReference type="EMBL" id="PHN06663.1"/>
    </source>
</evidence>
<dbReference type="SUPFAM" id="SSF51735">
    <property type="entry name" value="NAD(P)-binding Rossmann-fold domains"/>
    <property type="match status" value="1"/>
</dbReference>
<accession>A0A2D0NFV8</accession>